<evidence type="ECO:0000256" key="2">
    <source>
        <dbReference type="ARBA" id="ARBA00004642"/>
    </source>
</evidence>
<dbReference type="Proteomes" id="UP000053411">
    <property type="component" value="Unassembled WGS sequence"/>
</dbReference>
<feature type="compositionally biased region" description="Low complexity" evidence="11">
    <location>
        <begin position="4372"/>
        <end position="4381"/>
    </location>
</feature>
<dbReference type="GO" id="GO:0000027">
    <property type="term" value="P:ribosomal large subunit assembly"/>
    <property type="evidence" value="ECO:0007669"/>
    <property type="project" value="InterPro"/>
</dbReference>
<dbReference type="EMBL" id="KN848065">
    <property type="protein sequence ID" value="KIY01541.1"/>
    <property type="molecule type" value="Genomic_DNA"/>
</dbReference>
<dbReference type="GO" id="GO:0005524">
    <property type="term" value="F:ATP binding"/>
    <property type="evidence" value="ECO:0007669"/>
    <property type="project" value="UniProtKB-KW"/>
</dbReference>
<dbReference type="PANTHER" id="PTHR48103">
    <property type="entry name" value="MIDASIN-RELATED"/>
    <property type="match status" value="1"/>
</dbReference>
<feature type="compositionally biased region" description="Polar residues" evidence="11">
    <location>
        <begin position="4348"/>
        <end position="4363"/>
    </location>
</feature>
<organism evidence="13 14">
    <name type="scientific">Fonsecaea multimorphosa CBS 102226</name>
    <dbReference type="NCBI Taxonomy" id="1442371"/>
    <lineage>
        <taxon>Eukaryota</taxon>
        <taxon>Fungi</taxon>
        <taxon>Dikarya</taxon>
        <taxon>Ascomycota</taxon>
        <taxon>Pezizomycotina</taxon>
        <taxon>Eurotiomycetes</taxon>
        <taxon>Chaetothyriomycetidae</taxon>
        <taxon>Chaetothyriales</taxon>
        <taxon>Herpotrichiellaceae</taxon>
        <taxon>Fonsecaea</taxon>
    </lineage>
</organism>
<feature type="compositionally biased region" description="Basic and acidic residues" evidence="11">
    <location>
        <begin position="4058"/>
        <end position="4068"/>
    </location>
</feature>
<dbReference type="Gene3D" id="3.40.50.300">
    <property type="entry name" value="P-loop containing nucleotide triphosphate hydrolases"/>
    <property type="match status" value="6"/>
</dbReference>
<dbReference type="Pfam" id="PF21108">
    <property type="entry name" value="MDN1_4th"/>
    <property type="match status" value="1"/>
</dbReference>
<dbReference type="Pfam" id="PF17865">
    <property type="entry name" value="AAA_lid_5"/>
    <property type="match status" value="1"/>
</dbReference>
<dbReference type="PIRSF" id="PIRSF010340">
    <property type="entry name" value="Midasin"/>
    <property type="match status" value="1"/>
</dbReference>
<dbReference type="SMART" id="SM00382">
    <property type="entry name" value="AAA"/>
    <property type="match status" value="6"/>
</dbReference>
<comment type="subcellular location">
    <subcellularLocation>
        <location evidence="1">Nucleus</location>
        <location evidence="1">Nucleolus</location>
    </subcellularLocation>
    <subcellularLocation>
        <location evidence="2">Nucleus</location>
        <location evidence="2">Nucleoplasm</location>
    </subcellularLocation>
</comment>
<keyword evidence="6 10" id="KW-0547">Nucleotide-binding</keyword>
<dbReference type="FunFam" id="3.40.50.300:FF:000712">
    <property type="entry name" value="Midasin"/>
    <property type="match status" value="1"/>
</dbReference>
<dbReference type="InterPro" id="IPR002035">
    <property type="entry name" value="VWF_A"/>
</dbReference>
<keyword evidence="7 10" id="KW-0067">ATP-binding</keyword>
<evidence type="ECO:0000256" key="4">
    <source>
        <dbReference type="ARBA" id="ARBA00017143"/>
    </source>
</evidence>
<feature type="compositionally biased region" description="Acidic residues" evidence="11">
    <location>
        <begin position="4069"/>
        <end position="4092"/>
    </location>
</feature>
<feature type="compositionally biased region" description="Basic and acidic residues" evidence="11">
    <location>
        <begin position="4130"/>
        <end position="4160"/>
    </location>
</feature>
<dbReference type="SUPFAM" id="SSF53300">
    <property type="entry name" value="vWA-like"/>
    <property type="match status" value="1"/>
</dbReference>
<name>A0A0D2HI06_9EURO</name>
<feature type="compositionally biased region" description="Acidic residues" evidence="11">
    <location>
        <begin position="4271"/>
        <end position="4284"/>
    </location>
</feature>
<keyword evidence="9 10" id="KW-0539">Nucleus</keyword>
<reference evidence="13 14" key="1">
    <citation type="submission" date="2015-01" db="EMBL/GenBank/DDBJ databases">
        <title>The Genome Sequence of Fonsecaea multimorphosa CBS 102226.</title>
        <authorList>
            <consortium name="The Broad Institute Genomics Platform"/>
            <person name="Cuomo C."/>
            <person name="de Hoog S."/>
            <person name="Gorbushina A."/>
            <person name="Stielow B."/>
            <person name="Teixiera M."/>
            <person name="Abouelleil A."/>
            <person name="Chapman S.B."/>
            <person name="Priest M."/>
            <person name="Young S.K."/>
            <person name="Wortman J."/>
            <person name="Nusbaum C."/>
            <person name="Birren B."/>
        </authorList>
    </citation>
    <scope>NUCLEOTIDE SEQUENCE [LARGE SCALE GENOMIC DNA]</scope>
    <source>
        <strain evidence="13 14">CBS 102226</strain>
    </source>
</reference>
<dbReference type="GO" id="GO:0000055">
    <property type="term" value="P:ribosomal large subunit export from nucleus"/>
    <property type="evidence" value="ECO:0007669"/>
    <property type="project" value="TreeGrafter"/>
</dbReference>
<dbReference type="FunFam" id="3.40.50.300:FF:001368">
    <property type="entry name" value="Midasin"/>
    <property type="match status" value="1"/>
</dbReference>
<accession>A0A0D2HI06</accession>
<dbReference type="InterPro" id="IPR011704">
    <property type="entry name" value="ATPase_dyneun-rel_AAA"/>
</dbReference>
<evidence type="ECO:0000313" key="13">
    <source>
        <dbReference type="EMBL" id="KIY01541.1"/>
    </source>
</evidence>
<feature type="compositionally biased region" description="Acidic residues" evidence="11">
    <location>
        <begin position="4293"/>
        <end position="4307"/>
    </location>
</feature>
<protein>
    <recommendedName>
        <fullName evidence="4 10">Midasin</fullName>
    </recommendedName>
</protein>
<dbReference type="STRING" id="1442371.A0A0D2HI06"/>
<feature type="compositionally biased region" description="Acidic residues" evidence="11">
    <location>
        <begin position="4223"/>
        <end position="4242"/>
    </location>
</feature>
<evidence type="ECO:0000256" key="1">
    <source>
        <dbReference type="ARBA" id="ARBA00004604"/>
    </source>
</evidence>
<keyword evidence="5" id="KW-0597">Phosphoprotein</keyword>
<dbReference type="InterPro" id="IPR003593">
    <property type="entry name" value="AAA+_ATPase"/>
</dbReference>
<dbReference type="InterPro" id="IPR027417">
    <property type="entry name" value="P-loop_NTPase"/>
</dbReference>
<dbReference type="Pfam" id="PF07728">
    <property type="entry name" value="AAA_5"/>
    <property type="match status" value="8"/>
</dbReference>
<dbReference type="InterPro" id="IPR041190">
    <property type="entry name" value="Midasin_AAA_lid_5"/>
</dbReference>
<feature type="compositionally biased region" description="Basic and acidic residues" evidence="11">
    <location>
        <begin position="4194"/>
        <end position="4214"/>
    </location>
</feature>
<sequence length="4876" mass="546445">MEDIAVYCSWADVQLGANHSFLTELPTEIRSLIIRSTASQYLQSLADVVRDARYTDALFPLYKPLLPELLARWSSPTRTTDLKDTITTISCLARILPLATYLRPHATELLRLGRLRHLLTDLASASSELQDDVQHSLLLAVFRLLSLDRRMLASIVTPVFLSSFLRHRALPVRYLAVQCLCIIMHFADAFSETMVKTYVGNDAIWGEWEGRRIDYRLLKLWEERRWKNLVRALASVEKSWQSSPLSPTKPRNLLTESFSPRVVDIGGVLHLPLDDHTPSSSASTFVLTATAKHNLRRLGECLLDSRPILISGQASSGKTSLVHEAARLLNQSSSMITLHLNEQSDAKSLLGIHTSSADGKSFTWQPGVLTKAMQQGRWVLIEDIDRVPGEVMGVLRPILENGDLFLPSRNEKICPKDGFRMLATVESTGQTSLITNSRQSWLLNPRPWSTVEAANYPPEEIEALLYSRYPKASVFIPTILQVHRNLLRLQQEHHALKRLQTRMPSLRDLLNLLRRIVRRLGRHGALSKSDAFPEQTKFHIFKDAVDCYAGHFDKEELHGLIAESIASDMNISPQQMRYCLNETFATISEDKDMVQVGRSALPKITIRRRQARRAPFAFTISAARTLDRIAACADCSEPCLLVGETGVGKTTLVQHVANLVGQTLTVINLSQQSEAGDLVGGLKPVTIRSLILPIVEKFNTLFDDTFSVKRNEKFQIALTKAFAKQNWSRLIILWNEAIQMAAASLNSTGNPQTNGSVHANKKRKLDTPRYEALRTRWADFSESSMHIRALVDHGGKTHTFTFVEGRLVQAVREGGWVLFDEINLAPSDTLDHIVSLLHNGDEQKPSLLLTEAGNIETIVAHPNFRVFAAMNPATDAGKKDLPPALRSRFTELYVPSGDSDLEDLTKIIRTYLGSLLDNDKRAALDLANSYLELKKLNQAHQLTDGAGETPHFSIRSLVRCLLYVSQHSASHGLRRAMYEGFAMSFFTVLSRAAENSALPLLEKHLLSSIKNRKAFFSQQPKVPHNGEDYIAFRHHIVKKGPVIPDLQPHYIRTPSVERNLLNLARAASMQRFPILLQGPTSAGKTSMVEYLAKLSGNKFVRINNHEHTDLQEYLGSYMSDTDGKLVFREGVLVDALRLGHWIVLDELNLAPSDVLEALNRLLDDNRELLIPESQEIVRPHPDFMLFATQNPAGLYGGRKRLSRAFRNRFLEIHFDDIPEDELEIILRERTQIAPSFCTKIVAVYQKLSLLRQSSRLFEQRNSFATLRDLFRWASRPVDDWQQLARHGFMLLAERVREPGERAVVKRIIEETLKVVIDESVLYGMSKIPNTIQHQGSIVWTPAMRRVFVLVAEALKNNEPVLLVGETGCGKTQICQVIAEATGTPIDIYNAHTNTETGDLIGSQRPIRNRSELVNKVQASWQALIHSRASSILTEDLDVDGIVEAFKTLDRSGYDPTLVEHLRSSIGAYEALFSWNDGSLVRAMKRGEYFLFDEISLAEDSVLERLNSVLEPARTILLAEKGSVDNLVVAHPRFQFLATMNPGGDYGKRELSAALRNRLTEIWVPPLSEEADLLPIVQHKLRTRKSDLAKKMLRFAAWFRTEFHNAASKSIALRDLLAWAEFVNRAASLGEESAFVHGAFMVYIDAIGANPAGMTSMGVRDLNWSRQKCLHQLQDLVSLDILESYQRTPELSSSDERLLVGPFSLPRIESLVPQTTDLVFNAPTTAKNTMRIVRALQMTRPILLEGSPGVGKTAIVTALAQACGRKFTRINLSDQTDLMDLFGADAPSENEGVGKFSWQDGPLLKAMQSGGWVLLDEMNLASQSVLEGLNACLDHRREVYIAELDKSFPCHPDFTLFAAQNPHHQGGGRKGLPASFVNRFTVVYADSFQRVDLVRICESRFPEVDGDQIENVINAATRLEHVVAESTAFAHGGPWELNLRDVNRWLQLCKEQPTLPSPYHLRTIVTERFRTPIQRDQILKAAESSSTSTAPESFYNNLNETLLQVGNAFLIRDSVLQNTEAPHTTPSVRQLPASNSIITAVKQNWPVILAGPSGSGKTTLIRYLAAAAGVELVEFSMNSDVDTIDLLGGFDQYDVRRDVSKVRIKAREVLREQIAASLGTIASETRQIQLLRLWQSFEDDGVEISDLRVAISGLLSVFPEFRRKFEMIATILDPSDQQSFRFVWNDGILVDAVEKGSWLLLENANLCNPSVLDRLNSLLEPGGSLVISEQHSGSTGTRIIEPHPNFRIFLTMDPRYGELSRAMRNRSLEIFISDIHGSADTAPIQYPIASGLHRLRVLTETVGQIQQAHSIEAAVDNLNLADMTLISQADVTLLGTETNDLLQKEINHRNLFEVENVYQTFRSLEHFADHRVPQMIVLNEPLILLGAGYKNAFLNSSFSGLFTRYWYITRRLAEISSIMKNASTRAKSLAIKDQTILERSISASKREALGTAPNIAAFGKLMISSMTEVVQTELRATRNLNLPEGIERILSFTQELLLLCATKTTDMASSQAYLQVGADLIHLVQRNFPEIASQFSTCLEALGAYKSGLKTGFGLQLMWPTFRPKTAHTLSQLNCQLALEDLIGTFDLACRCLPQPRTSLSSLRLRLQNAYASVVESEQPEILIMDLQAAVSRLQEQSTEGFSFEGKFENVIRFIYRALRSQKRTTNESDLGNLAMFMAASERRPLAFGYENSVPGSLARLASLDADILVDDGSIGLELSGQLASFQQQPLGTLNHAKEELRELTKVLASHTSSLGNLISPLTEDLLSILEGFMSSFCTFLTPEARACFPEGGSPDLSRLSTMPSNDVFLKGRSGEPFSEVYIRLIHPVLLQLQAGGRFGPQQLKPCLADLSLAGLVLMVPDRPMDPATYPMIVYHLHESRRGELASRIEGQKQFHRHLMGTETALVIRILQQELLELGTMPQPPAVVRPGKEELYKLQEIFTRIVNAMPKYHASQTLQGETPSSVEWIEQWSSEQGLSNLRTITERLESSHRAFDDFVKPILWFLKCLYLALELEIGEKRRSSPPATLRELILGTPLLADDPAGVQYWKPLHSSSPMVKFHWLDYIGLRTALTGKRNSPLIEDFLGVIDRFYGEWKTRLTQDQADAATRSRYYTYRGDTLQDEEGESREMRELFPWFEDEDVGTDVQQQEFDARANAARLSMLHQKIYTKRDPQEAMKAFILSTLELLPKAAGVGRGTDSSFIYLLPGIFLQMEAKMNDFSTDKTAFPFNIYTDWDTKQCQKLLDLVHDIQSRFFIIQEKWPEHAVPVEVLSFCREVLHLSFGDPIAKLLTKTEKLFDIVSQWQNIASREWSVGPLVEQLSSLIISWRRLELLSWSRLLDEEKRRHEEDAQAWYFIAYEAIVHNSRNLDTSDGGSLSYQRHLVEILQEFLKSATLGQYSARLRLLDTLKKTMQGLADTHQNLKTIAVCVQDVIDHYRRYEGGVEAALHSGRVGLEKALSEQIKLASWKDTNVAALRESARRSHHNLFKIVRKYRELLNQTVVCTAPEESEQGHPASNVEALSAPRYNDERIAAALRRCHLLIEDWSTRPERLTQPLGAIRSMQHVYRVKDPDFHAHVEMASFREDLLEASKQLRTQTPSALTEDNASFVRHLQERKRRLLAHTLKAVTYMGVRRNLPTSELERQSSCAAVLALVADSPVSHRTPAESAANSVFHELLDVMPQVRAARSDHSDDLTEGEINRSVGLLEGLLFLTIRQRQASPQQAFDMKGLSSQLSVLRSVVSSSSGQIMQSTVAAHTIDVMQERLAWLAEILKIACRILKFQADHGGFDIKGCLDSLHSYARHITDLRLNLLDLPDAPLGMTWETSLALTQRISELLSQLRSSLVDWQSKEPRIEYLMRQIIPWTETIPPLMGRTQSPESSFTLRELDQNLKKVVDQVFVIMQRLPSLQLEMPTSDEDQGWLSKSDKHIVEALRSLRMSTITSQLEMSVTQKLQYLTPEDLEAAKDLLLVAMPVLDQYYYICEHLHKRHVALYFETSRLALQLAKSFTIIAKQGFCRPSEPAEGEEQTGKLESGTGLGEGEGAEDISKDVQDDEDLSELAREGQKEERDGEMENTEDAVDMDHEDLEGEMGDADERLSDQGDDKDQSGDEEQNAIDEETGTVDDLDPNAVDEKLWDDIKNESEKDREMKNDQAKGKKSDEQTAADGNRDEGDDLGDMEEPAEEMNEDGEERDEGGERPEGEQMDEHVEEEKALDLPDELQLAGEDEIKDDDISDDGMDELSDMDNPREEVEGDGFEETREAGEQEKPFDESASEDEIDTEEEQAENGTAQDNEVMEDQPIEAGDDKEEDHATREDETVQDLEETAGGESGAANEVQENVDAEQGVEGMNQTDNEPNPQQSQPGKASEEQDQGKTGTGTFERGTGRAESLEDQQNQSLKQLSDVLDRWHQRREILPASGEQDAANEQGDVDMADVDFEHVQDEYDGGDAQALGAASADQAQNLDPSKAIEDEDAPMDEDTAYPDVLEPEVQEDITERFSRLKAQAAPTGARDAGAFVPDHQSQQRESDGQQDSGDTTSDDLAPDIEQLELSGGDQAQPAAAHPTSSANAAQLWQQCSASTHQFSLVLTEQLRLILSPTTATKLRGDYRTGKRLNIRRIIPYIASNYKRDKIWMRRSVPSKRNYQIMIAVDDSKSMSESGADVLAFETLALLTKSLAMLEVGEICVVGFGDSPTITVAHPFDQPFSPAESGPHVFRSFSFEQRGTDVKSLLKQSIALFRDAKRNSRPQQSRGEEQWQLQLIVSDGHCSDHEGIARLVRQAHDEERIVIVFVIVDAGDESILDLKEAVFEPDPNPAASQSHHAGAGTGTGTGEMRVRTKRYLDGFPFPYYLVVRDVRDLPGVLATALKGWFGSVVDVQG</sequence>
<dbReference type="OrthoDB" id="5186at2759"/>
<proteinExistence type="inferred from homology"/>
<dbReference type="FunFam" id="3.40.50.300:FF:000142">
    <property type="entry name" value="Midasin"/>
    <property type="match status" value="1"/>
</dbReference>
<dbReference type="SUPFAM" id="SSF52540">
    <property type="entry name" value="P-loop containing nucleoside triphosphate hydrolases"/>
    <property type="match status" value="6"/>
</dbReference>
<dbReference type="GO" id="GO:0005654">
    <property type="term" value="C:nucleoplasm"/>
    <property type="evidence" value="ECO:0007669"/>
    <property type="project" value="UniProtKB-SubCell"/>
</dbReference>
<dbReference type="PANTHER" id="PTHR48103:SF2">
    <property type="entry name" value="MIDASIN"/>
    <property type="match status" value="1"/>
</dbReference>
<evidence type="ECO:0000256" key="11">
    <source>
        <dbReference type="SAM" id="MobiDB-lite"/>
    </source>
</evidence>
<evidence type="ECO:0000256" key="6">
    <source>
        <dbReference type="ARBA" id="ARBA00022741"/>
    </source>
</evidence>
<feature type="compositionally biased region" description="Acidic residues" evidence="11">
    <location>
        <begin position="4469"/>
        <end position="4492"/>
    </location>
</feature>
<feature type="region of interest" description="Disordered" evidence="11">
    <location>
        <begin position="4809"/>
        <end position="4829"/>
    </location>
</feature>
<comment type="function">
    <text evidence="10">Nuclear chaperone required for maturation and nuclear export of pre-60S ribosome subunits.</text>
</comment>
<keyword evidence="8 10" id="KW-0143">Chaperone</keyword>
<dbReference type="CDD" id="cd00009">
    <property type="entry name" value="AAA"/>
    <property type="match status" value="3"/>
</dbReference>
<dbReference type="FunFam" id="3.40.50.300:FF:000582">
    <property type="entry name" value="Midasin"/>
    <property type="match status" value="1"/>
</dbReference>
<evidence type="ECO:0000256" key="5">
    <source>
        <dbReference type="ARBA" id="ARBA00022553"/>
    </source>
</evidence>
<dbReference type="RefSeq" id="XP_016635663.1">
    <property type="nucleotide sequence ID" value="XM_016773606.1"/>
</dbReference>
<gene>
    <name evidence="13" type="ORF">Z520_03093</name>
</gene>
<dbReference type="GO" id="GO:0030687">
    <property type="term" value="C:preribosome, large subunit precursor"/>
    <property type="evidence" value="ECO:0007669"/>
    <property type="project" value="TreeGrafter"/>
</dbReference>
<feature type="region of interest" description="Disordered" evidence="11">
    <location>
        <begin position="4018"/>
        <end position="4540"/>
    </location>
</feature>
<evidence type="ECO:0000256" key="10">
    <source>
        <dbReference type="PIRNR" id="PIRNR010340"/>
    </source>
</evidence>
<dbReference type="GO" id="GO:0005730">
    <property type="term" value="C:nucleolus"/>
    <property type="evidence" value="ECO:0007669"/>
    <property type="project" value="UniProtKB-SubCell"/>
</dbReference>
<evidence type="ECO:0000313" key="14">
    <source>
        <dbReference type="Proteomes" id="UP000053411"/>
    </source>
</evidence>
<dbReference type="GO" id="GO:0016887">
    <property type="term" value="F:ATP hydrolysis activity"/>
    <property type="evidence" value="ECO:0007669"/>
    <property type="project" value="InterPro"/>
</dbReference>
<keyword evidence="14" id="KW-1185">Reference proteome</keyword>
<dbReference type="InterPro" id="IPR012099">
    <property type="entry name" value="Midasin"/>
</dbReference>
<feature type="compositionally biased region" description="Acidic residues" evidence="11">
    <location>
        <begin position="4108"/>
        <end position="4126"/>
    </location>
</feature>
<dbReference type="GeneID" id="27708839"/>
<feature type="compositionally biased region" description="Acidic residues" evidence="11">
    <location>
        <begin position="4170"/>
        <end position="4193"/>
    </location>
</feature>
<evidence type="ECO:0000259" key="12">
    <source>
        <dbReference type="PROSITE" id="PS50234"/>
    </source>
</evidence>
<dbReference type="InterPro" id="IPR048617">
    <property type="entry name" value="MDN1_AAA_lid_4"/>
</dbReference>
<dbReference type="PROSITE" id="PS50234">
    <property type="entry name" value="VWFA"/>
    <property type="match status" value="1"/>
</dbReference>
<feature type="compositionally biased region" description="Basic and acidic residues" evidence="11">
    <location>
        <begin position="4403"/>
        <end position="4413"/>
    </location>
</feature>
<evidence type="ECO:0000256" key="7">
    <source>
        <dbReference type="ARBA" id="ARBA00022840"/>
    </source>
</evidence>
<evidence type="ECO:0000256" key="3">
    <source>
        <dbReference type="ARBA" id="ARBA00007188"/>
    </source>
</evidence>
<dbReference type="VEuPathDB" id="FungiDB:Z520_03093"/>
<dbReference type="InterPro" id="IPR036465">
    <property type="entry name" value="vWFA_dom_sf"/>
</dbReference>
<feature type="domain" description="VWFA" evidence="12">
    <location>
        <begin position="4643"/>
        <end position="4864"/>
    </location>
</feature>
<evidence type="ECO:0000256" key="8">
    <source>
        <dbReference type="ARBA" id="ARBA00023186"/>
    </source>
</evidence>
<dbReference type="Pfam" id="PF17867">
    <property type="entry name" value="AAA_lid_7"/>
    <property type="match status" value="3"/>
</dbReference>
<dbReference type="InterPro" id="IPR040848">
    <property type="entry name" value="AAA_lid_7"/>
</dbReference>
<comment type="similarity">
    <text evidence="3 10">Belongs to the midasin family.</text>
</comment>
<feature type="compositionally biased region" description="Basic and acidic residues" evidence="11">
    <location>
        <begin position="4256"/>
        <end position="4269"/>
    </location>
</feature>
<feature type="compositionally biased region" description="Low complexity" evidence="11">
    <location>
        <begin position="4446"/>
        <end position="4460"/>
    </location>
</feature>
<evidence type="ECO:0000256" key="9">
    <source>
        <dbReference type="ARBA" id="ARBA00023242"/>
    </source>
</evidence>
<feature type="compositionally biased region" description="Basic and acidic residues" evidence="11">
    <location>
        <begin position="4093"/>
        <end position="4107"/>
    </location>
</feature>